<evidence type="ECO:0000313" key="1">
    <source>
        <dbReference type="EMBL" id="KAJ4726723.1"/>
    </source>
</evidence>
<reference evidence="1 2" key="1">
    <citation type="journal article" date="2023" name="Science">
        <title>Complex scaffold remodeling in plant triterpene biosynthesis.</title>
        <authorList>
            <person name="De La Pena R."/>
            <person name="Hodgson H."/>
            <person name="Liu J.C."/>
            <person name="Stephenson M.J."/>
            <person name="Martin A.C."/>
            <person name="Owen C."/>
            <person name="Harkess A."/>
            <person name="Leebens-Mack J."/>
            <person name="Jimenez L.E."/>
            <person name="Osbourn A."/>
            <person name="Sattely E.S."/>
        </authorList>
    </citation>
    <scope>NUCLEOTIDE SEQUENCE [LARGE SCALE GENOMIC DNA]</scope>
    <source>
        <strain evidence="2">cv. JPN11</strain>
        <tissue evidence="1">Leaf</tissue>
    </source>
</reference>
<dbReference type="Proteomes" id="UP001164539">
    <property type="component" value="Chromosome 2"/>
</dbReference>
<sequence length="122" mass="13684">MASEAKMYYTLEEVSKHDRAQDCWIIISNKVYDVTSFMYKHPGGRGALIYVAGTDATESFEQVGHSEDAKGEMSHLYIGDLHLHLHLDHKPPPPSATANNNIQQEEEQVADSNSAMSQQVYM</sequence>
<proteinExistence type="predicted"/>
<comment type="caution">
    <text evidence="1">The sequence shown here is derived from an EMBL/GenBank/DDBJ whole genome shotgun (WGS) entry which is preliminary data.</text>
</comment>
<organism evidence="1 2">
    <name type="scientific">Melia azedarach</name>
    <name type="common">Chinaberry tree</name>
    <dbReference type="NCBI Taxonomy" id="155640"/>
    <lineage>
        <taxon>Eukaryota</taxon>
        <taxon>Viridiplantae</taxon>
        <taxon>Streptophyta</taxon>
        <taxon>Embryophyta</taxon>
        <taxon>Tracheophyta</taxon>
        <taxon>Spermatophyta</taxon>
        <taxon>Magnoliopsida</taxon>
        <taxon>eudicotyledons</taxon>
        <taxon>Gunneridae</taxon>
        <taxon>Pentapetalae</taxon>
        <taxon>rosids</taxon>
        <taxon>malvids</taxon>
        <taxon>Sapindales</taxon>
        <taxon>Meliaceae</taxon>
        <taxon>Melia</taxon>
    </lineage>
</organism>
<gene>
    <name evidence="1" type="ORF">OWV82_005378</name>
</gene>
<protein>
    <submittedName>
        <fullName evidence="1">Cytochrome b5</fullName>
    </submittedName>
</protein>
<evidence type="ECO:0000313" key="2">
    <source>
        <dbReference type="Proteomes" id="UP001164539"/>
    </source>
</evidence>
<accession>A0ACC1YT75</accession>
<dbReference type="EMBL" id="CM051395">
    <property type="protein sequence ID" value="KAJ4726723.1"/>
    <property type="molecule type" value="Genomic_DNA"/>
</dbReference>
<name>A0ACC1YT75_MELAZ</name>
<keyword evidence="2" id="KW-1185">Reference proteome</keyword>